<dbReference type="HAMAP" id="MF_00948">
    <property type="entry name" value="NusG"/>
    <property type="match status" value="1"/>
</dbReference>
<dbReference type="CDD" id="cd09891">
    <property type="entry name" value="NGN_Bact_1"/>
    <property type="match status" value="1"/>
</dbReference>
<evidence type="ECO:0000256" key="4">
    <source>
        <dbReference type="ARBA" id="ARBA00023163"/>
    </source>
</evidence>
<dbReference type="Proteomes" id="UP000214646">
    <property type="component" value="Unassembled WGS sequence"/>
</dbReference>
<comment type="similarity">
    <text evidence="5">Belongs to the NusG family.</text>
</comment>
<dbReference type="InterPro" id="IPR006645">
    <property type="entry name" value="NGN-like_dom"/>
</dbReference>
<dbReference type="GO" id="GO:0032784">
    <property type="term" value="P:regulation of DNA-templated transcription elongation"/>
    <property type="evidence" value="ECO:0007669"/>
    <property type="project" value="InterPro"/>
</dbReference>
<dbReference type="InterPro" id="IPR008991">
    <property type="entry name" value="Translation_prot_SH3-like_sf"/>
</dbReference>
<dbReference type="CDD" id="cd06091">
    <property type="entry name" value="KOW_NusG"/>
    <property type="match status" value="1"/>
</dbReference>
<dbReference type="GO" id="GO:0005829">
    <property type="term" value="C:cytosol"/>
    <property type="evidence" value="ECO:0007669"/>
    <property type="project" value="TreeGrafter"/>
</dbReference>
<dbReference type="SMART" id="SM00738">
    <property type="entry name" value="NGN"/>
    <property type="match status" value="1"/>
</dbReference>
<keyword evidence="1 5" id="KW-0806">Transcription termination</keyword>
<dbReference type="Pfam" id="PF02357">
    <property type="entry name" value="NusG"/>
    <property type="match status" value="1"/>
</dbReference>
<evidence type="ECO:0000256" key="1">
    <source>
        <dbReference type="ARBA" id="ARBA00022472"/>
    </source>
</evidence>
<accession>A0A225D2W5</accession>
<comment type="function">
    <text evidence="5">Participates in transcription elongation, termination and antitermination.</text>
</comment>
<dbReference type="GO" id="GO:0006354">
    <property type="term" value="P:DNA-templated transcription elongation"/>
    <property type="evidence" value="ECO:0007669"/>
    <property type="project" value="UniProtKB-UniRule"/>
</dbReference>
<dbReference type="InterPro" id="IPR001062">
    <property type="entry name" value="Transcrpt_antiterm_NusG"/>
</dbReference>
<feature type="domain" description="KOW" evidence="8">
    <location>
        <begin position="231"/>
        <end position="258"/>
    </location>
</feature>
<feature type="domain" description="NusG-like N-terminal" evidence="7">
    <location>
        <begin position="92"/>
        <end position="214"/>
    </location>
</feature>
<comment type="caution">
    <text evidence="9">The sequence shown here is derived from an EMBL/GenBank/DDBJ whole genome shotgun (WGS) entry which is preliminary data.</text>
</comment>
<evidence type="ECO:0000313" key="10">
    <source>
        <dbReference type="Proteomes" id="UP000214646"/>
    </source>
</evidence>
<keyword evidence="3 5" id="KW-0805">Transcription regulation</keyword>
<keyword evidence="2 5" id="KW-0889">Transcription antitermination</keyword>
<dbReference type="SUPFAM" id="SSF50104">
    <property type="entry name" value="Translation proteins SH3-like domain"/>
    <property type="match status" value="1"/>
</dbReference>
<name>A0A225D2W5_9BACT</name>
<evidence type="ECO:0000313" key="9">
    <source>
        <dbReference type="EMBL" id="OWK35931.1"/>
    </source>
</evidence>
<evidence type="ECO:0000256" key="5">
    <source>
        <dbReference type="HAMAP-Rule" id="MF_00948"/>
    </source>
</evidence>
<dbReference type="GO" id="GO:0031564">
    <property type="term" value="P:transcription antitermination"/>
    <property type="evidence" value="ECO:0007669"/>
    <property type="project" value="UniProtKB-UniRule"/>
</dbReference>
<reference evidence="10" key="1">
    <citation type="submission" date="2017-06" db="EMBL/GenBank/DDBJ databases">
        <title>Genome analysis of Fimbriiglobus ruber SP5, the first member of the order Planctomycetales with confirmed chitinolytic capability.</title>
        <authorList>
            <person name="Ravin N.V."/>
            <person name="Rakitin A.L."/>
            <person name="Ivanova A.A."/>
            <person name="Beletsky A.V."/>
            <person name="Kulichevskaya I.S."/>
            <person name="Mardanov A.V."/>
            <person name="Dedysh S.N."/>
        </authorList>
    </citation>
    <scope>NUCLEOTIDE SEQUENCE [LARGE SCALE GENOMIC DNA]</scope>
    <source>
        <strain evidence="10">SP5</strain>
    </source>
</reference>
<dbReference type="SUPFAM" id="SSF82679">
    <property type="entry name" value="N-utilization substance G protein NusG, N-terminal domain"/>
    <property type="match status" value="1"/>
</dbReference>
<dbReference type="GO" id="GO:0006353">
    <property type="term" value="P:DNA-templated transcription termination"/>
    <property type="evidence" value="ECO:0007669"/>
    <property type="project" value="UniProtKB-UniRule"/>
</dbReference>
<keyword evidence="10" id="KW-1185">Reference proteome</keyword>
<dbReference type="OrthoDB" id="9809075at2"/>
<dbReference type="PANTHER" id="PTHR30265:SF2">
    <property type="entry name" value="TRANSCRIPTION TERMINATION_ANTITERMINATION PROTEIN NUSG"/>
    <property type="match status" value="1"/>
</dbReference>
<dbReference type="PANTHER" id="PTHR30265">
    <property type="entry name" value="RHO-INTERACTING TRANSCRIPTION TERMINATION FACTOR NUSG"/>
    <property type="match status" value="1"/>
</dbReference>
<keyword evidence="4 5" id="KW-0804">Transcription</keyword>
<dbReference type="InterPro" id="IPR036735">
    <property type="entry name" value="NGN_dom_sf"/>
</dbReference>
<protein>
    <recommendedName>
        <fullName evidence="5">Transcription termination/antitermination protein NusG</fullName>
    </recommendedName>
</protein>
<dbReference type="InterPro" id="IPR043425">
    <property type="entry name" value="NusG-like"/>
</dbReference>
<proteinExistence type="inferred from homology"/>
<dbReference type="AlphaFoldDB" id="A0A225D2W5"/>
<evidence type="ECO:0000256" key="2">
    <source>
        <dbReference type="ARBA" id="ARBA00022814"/>
    </source>
</evidence>
<dbReference type="InterPro" id="IPR005824">
    <property type="entry name" value="KOW"/>
</dbReference>
<evidence type="ECO:0000256" key="6">
    <source>
        <dbReference type="SAM" id="MobiDB-lite"/>
    </source>
</evidence>
<evidence type="ECO:0000256" key="3">
    <source>
        <dbReference type="ARBA" id="ARBA00023015"/>
    </source>
</evidence>
<organism evidence="9 10">
    <name type="scientific">Fimbriiglobus ruber</name>
    <dbReference type="NCBI Taxonomy" id="1908690"/>
    <lineage>
        <taxon>Bacteria</taxon>
        <taxon>Pseudomonadati</taxon>
        <taxon>Planctomycetota</taxon>
        <taxon>Planctomycetia</taxon>
        <taxon>Gemmatales</taxon>
        <taxon>Gemmataceae</taxon>
        <taxon>Fimbriiglobus</taxon>
    </lineage>
</organism>
<dbReference type="InterPro" id="IPR014722">
    <property type="entry name" value="Rib_uL2_dom2"/>
</dbReference>
<feature type="compositionally biased region" description="Acidic residues" evidence="6">
    <location>
        <begin position="44"/>
        <end position="54"/>
    </location>
</feature>
<gene>
    <name evidence="5" type="primary">nusG</name>
    <name evidence="9" type="ORF">FRUB_08494</name>
</gene>
<dbReference type="Gene3D" id="2.30.30.30">
    <property type="match status" value="1"/>
</dbReference>
<feature type="region of interest" description="Disordered" evidence="6">
    <location>
        <begin position="1"/>
        <end position="87"/>
    </location>
</feature>
<evidence type="ECO:0000259" key="8">
    <source>
        <dbReference type="SMART" id="SM00739"/>
    </source>
</evidence>
<dbReference type="SMART" id="SM00739">
    <property type="entry name" value="KOW"/>
    <property type="match status" value="1"/>
</dbReference>
<dbReference type="EMBL" id="NIDE01000017">
    <property type="protein sequence ID" value="OWK35931.1"/>
    <property type="molecule type" value="Genomic_DNA"/>
</dbReference>
<sequence length="290" mass="31504">MTDESITPHPGDADPAEAHDAVAVEPAGAPEEHHAASGHHAESAESEETTEDGTDAAADDHVVAESESLAPATPAVPSDGDETPAEAVPVNKKKWYIVKVTSGREESIKAAIERRVKIEGLEQFFGQVFIPVERVVTIKKVKETKNGEKVTKEKKVTKQTKKFPGYVMAEVEFNDEILYLFRETSGVGDFVGAAPGKPPAPMADIDIRRMLGEPIGPDVGDPKKKKVVKLDFEKGDKVRIREGAFANMEGEVKEISDPKDTGETPKVTVVVPIFGRPVEVSLEYWQVDKV</sequence>
<evidence type="ECO:0000259" key="7">
    <source>
        <dbReference type="SMART" id="SM00738"/>
    </source>
</evidence>
<dbReference type="Gene3D" id="3.30.70.940">
    <property type="entry name" value="NusG, N-terminal domain"/>
    <property type="match status" value="1"/>
</dbReference>
<dbReference type="RefSeq" id="WP_088259019.1">
    <property type="nucleotide sequence ID" value="NZ_NIDE01000017.1"/>
</dbReference>
<dbReference type="InterPro" id="IPR047050">
    <property type="entry name" value="NGN"/>
</dbReference>
<feature type="compositionally biased region" description="Basic and acidic residues" evidence="6">
    <location>
        <begin position="30"/>
        <end position="43"/>
    </location>
</feature>